<feature type="transmembrane region" description="Helical" evidence="5">
    <location>
        <begin position="149"/>
        <end position="174"/>
    </location>
</feature>
<proteinExistence type="inferred from homology"/>
<name>A0A1M3KVB8_9BACT</name>
<dbReference type="GO" id="GO:0005886">
    <property type="term" value="C:plasma membrane"/>
    <property type="evidence" value="ECO:0007669"/>
    <property type="project" value="UniProtKB-SubCell"/>
</dbReference>
<reference evidence="6 7" key="1">
    <citation type="submission" date="2016-09" db="EMBL/GenBank/DDBJ databases">
        <title>Genome-resolved meta-omics ties microbial dynamics to process performance in biotechnology for thiocyanate degradation.</title>
        <authorList>
            <person name="Kantor R.S."/>
            <person name="Huddy R.J."/>
            <person name="Iyer R."/>
            <person name="Thomas B.C."/>
            <person name="Brown C.T."/>
            <person name="Anantharaman K."/>
            <person name="Tringe S."/>
            <person name="Hettich R.L."/>
            <person name="Harrison S.T."/>
            <person name="Banfield J.F."/>
        </authorList>
    </citation>
    <scope>NUCLEOTIDE SEQUENCE [LARGE SCALE GENOMIC DNA]</scope>
    <source>
        <strain evidence="6">59-99</strain>
    </source>
</reference>
<dbReference type="STRING" id="1895771.BGO89_13550"/>
<evidence type="ECO:0000313" key="7">
    <source>
        <dbReference type="Proteomes" id="UP000184233"/>
    </source>
</evidence>
<evidence type="ECO:0000256" key="3">
    <source>
        <dbReference type="ARBA" id="ARBA00022989"/>
    </source>
</evidence>
<comment type="subcellular location">
    <subcellularLocation>
        <location evidence="5">Cell membrane</location>
        <topology evidence="5">Multi-pass membrane protein</topology>
    </subcellularLocation>
    <subcellularLocation>
        <location evidence="1">Membrane</location>
        <topology evidence="1">Multi-pass membrane protein</topology>
    </subcellularLocation>
</comment>
<evidence type="ECO:0000256" key="5">
    <source>
        <dbReference type="RuleBase" id="RU363041"/>
    </source>
</evidence>
<comment type="caution">
    <text evidence="6">The sequence shown here is derived from an EMBL/GenBank/DDBJ whole genome shotgun (WGS) entry which is preliminary data.</text>
</comment>
<sequence>MTFLVLALAGIIGIILGLVGAGGAIIAVPILVYLMGIDQSVASGYALFTIAIASAVGAVPYVRRHEVYWTAVYSFGSVALVTTGMVRRFVVPMIPQSFIVAGDRVTDDTFLMIAFALMMFIAAIGMIRAGTGSETREPAPASRLAIAGFVVGLLSAVLGVGGGFLIVPALVLWSGIDMKRAVGTSLVLISANSTIGVLADMTSGMDYDWSFLLTFTGLMSAGILVGARLSRHIDGQRLKTGFGWLVLCIGTIVVSLEFWKLVIAIVE</sequence>
<evidence type="ECO:0000256" key="1">
    <source>
        <dbReference type="ARBA" id="ARBA00004141"/>
    </source>
</evidence>
<feature type="transmembrane region" description="Helical" evidence="5">
    <location>
        <begin position="6"/>
        <end position="34"/>
    </location>
</feature>
<evidence type="ECO:0000313" key="6">
    <source>
        <dbReference type="EMBL" id="OJX56353.1"/>
    </source>
</evidence>
<feature type="transmembrane region" description="Helical" evidence="5">
    <location>
        <begin position="110"/>
        <end position="129"/>
    </location>
</feature>
<keyword evidence="4 5" id="KW-0472">Membrane</keyword>
<feature type="transmembrane region" description="Helical" evidence="5">
    <location>
        <begin position="211"/>
        <end position="230"/>
    </location>
</feature>
<organism evidence="6 7">
    <name type="scientific">Candidatus Kapaibacterium thiocyanatum</name>
    <dbReference type="NCBI Taxonomy" id="1895771"/>
    <lineage>
        <taxon>Bacteria</taxon>
        <taxon>Pseudomonadati</taxon>
        <taxon>Candidatus Kapaibacteriota</taxon>
        <taxon>Candidatus Kapaibacteriia</taxon>
        <taxon>Candidatus Kapaibacteriales</taxon>
        <taxon>Candidatus Kapaibacteriaceae</taxon>
        <taxon>Candidatus Kapaibacterium</taxon>
    </lineage>
</organism>
<evidence type="ECO:0000256" key="2">
    <source>
        <dbReference type="ARBA" id="ARBA00022692"/>
    </source>
</evidence>
<dbReference type="Proteomes" id="UP000184233">
    <property type="component" value="Unassembled WGS sequence"/>
</dbReference>
<keyword evidence="3 5" id="KW-1133">Transmembrane helix</keyword>
<keyword evidence="2 5" id="KW-0812">Transmembrane</keyword>
<dbReference type="InterPro" id="IPR002781">
    <property type="entry name" value="TM_pro_TauE-like"/>
</dbReference>
<dbReference type="PANTHER" id="PTHR43701:SF2">
    <property type="entry name" value="MEMBRANE TRANSPORTER PROTEIN YJNA-RELATED"/>
    <property type="match status" value="1"/>
</dbReference>
<dbReference type="PANTHER" id="PTHR43701">
    <property type="entry name" value="MEMBRANE TRANSPORTER PROTEIN MJ0441-RELATED"/>
    <property type="match status" value="1"/>
</dbReference>
<dbReference type="InterPro" id="IPR051598">
    <property type="entry name" value="TSUP/Inactive_protease-like"/>
</dbReference>
<feature type="transmembrane region" description="Helical" evidence="5">
    <location>
        <begin position="242"/>
        <end position="266"/>
    </location>
</feature>
<gene>
    <name evidence="6" type="ORF">BGO89_13550</name>
</gene>
<dbReference type="AlphaFoldDB" id="A0A1M3KVB8"/>
<protein>
    <recommendedName>
        <fullName evidence="5">Probable membrane transporter protein</fullName>
    </recommendedName>
</protein>
<evidence type="ECO:0000256" key="4">
    <source>
        <dbReference type="ARBA" id="ARBA00023136"/>
    </source>
</evidence>
<feature type="transmembrane region" description="Helical" evidence="5">
    <location>
        <begin position="68"/>
        <end position="90"/>
    </location>
</feature>
<accession>A0A1M3KVB8</accession>
<dbReference type="Pfam" id="PF01925">
    <property type="entry name" value="TauE"/>
    <property type="match status" value="1"/>
</dbReference>
<feature type="transmembrane region" description="Helical" evidence="5">
    <location>
        <begin position="41"/>
        <end position="62"/>
    </location>
</feature>
<comment type="similarity">
    <text evidence="5">Belongs to the 4-toluene sulfonate uptake permease (TSUP) (TC 2.A.102) family.</text>
</comment>
<dbReference type="EMBL" id="MKVH01000025">
    <property type="protein sequence ID" value="OJX56353.1"/>
    <property type="molecule type" value="Genomic_DNA"/>
</dbReference>
<keyword evidence="5" id="KW-1003">Cell membrane</keyword>